<accession>A0A0F8W0N3</accession>
<evidence type="ECO:0000313" key="1">
    <source>
        <dbReference type="EMBL" id="KKK50173.1"/>
    </source>
</evidence>
<sequence>MAYIDTTTTLSELLQRFYDEIFLEIAEKTLCFEQFGQKRDIPLHKGTLIQWQRYKRLGVAKTALTQGVNPSGSNLSAENVTAQLKEHGDFVKQSSLVKMTAMDNGLVGTSKILGMQMEETVDELVSDEVCVSGTNQLVATVTNISDINASDVLTMKDFKLVQAECCNYNGIGCDGINGRHFPTWFPDGMKPRAKCLIAESKGKNCKTLKFL</sequence>
<dbReference type="AlphaFoldDB" id="A0A0F8W0N3"/>
<comment type="caution">
    <text evidence="1">The sequence shown here is derived from an EMBL/GenBank/DDBJ whole genome shotgun (WGS) entry which is preliminary data.</text>
</comment>
<proteinExistence type="predicted"/>
<dbReference type="NCBIfam" id="TIGR04387">
    <property type="entry name" value="capsid_maj_N4"/>
    <property type="match status" value="1"/>
</dbReference>
<gene>
    <name evidence="1" type="ORF">LCGC14_3127660</name>
</gene>
<name>A0A0F8W0N3_9ZZZZ</name>
<reference evidence="1" key="1">
    <citation type="journal article" date="2015" name="Nature">
        <title>Complex archaea that bridge the gap between prokaryotes and eukaryotes.</title>
        <authorList>
            <person name="Spang A."/>
            <person name="Saw J.H."/>
            <person name="Jorgensen S.L."/>
            <person name="Zaremba-Niedzwiedzka K."/>
            <person name="Martijn J."/>
            <person name="Lind A.E."/>
            <person name="van Eijk R."/>
            <person name="Schleper C."/>
            <person name="Guy L."/>
            <person name="Ettema T.J."/>
        </authorList>
    </citation>
    <scope>NUCLEOTIDE SEQUENCE</scope>
</reference>
<organism evidence="1">
    <name type="scientific">marine sediment metagenome</name>
    <dbReference type="NCBI Taxonomy" id="412755"/>
    <lineage>
        <taxon>unclassified sequences</taxon>
        <taxon>metagenomes</taxon>
        <taxon>ecological metagenomes</taxon>
    </lineage>
</organism>
<dbReference type="EMBL" id="LAZR01068154">
    <property type="protein sequence ID" value="KKK50173.1"/>
    <property type="molecule type" value="Genomic_DNA"/>
</dbReference>
<protein>
    <submittedName>
        <fullName evidence="1">Uncharacterized protein</fullName>
    </submittedName>
</protein>